<evidence type="ECO:0000313" key="9">
    <source>
        <dbReference type="EMBL" id="DBA03882.1"/>
    </source>
</evidence>
<comment type="similarity">
    <text evidence="2">Belongs to the peptidase S54 family.</text>
</comment>
<keyword evidence="6 7" id="KW-0472">Membrane</keyword>
<comment type="caution">
    <text evidence="9">The sequence shown here is derived from an EMBL/GenBank/DDBJ whole genome shotgun (WGS) entry which is preliminary data.</text>
</comment>
<dbReference type="InterPro" id="IPR035952">
    <property type="entry name" value="Rhomboid-like_sf"/>
</dbReference>
<feature type="transmembrane region" description="Helical" evidence="7">
    <location>
        <begin position="237"/>
        <end position="256"/>
    </location>
</feature>
<evidence type="ECO:0000313" key="10">
    <source>
        <dbReference type="Proteomes" id="UP001146120"/>
    </source>
</evidence>
<dbReference type="InterPro" id="IPR050925">
    <property type="entry name" value="Rhomboid_protease_S54"/>
</dbReference>
<evidence type="ECO:0000256" key="6">
    <source>
        <dbReference type="ARBA" id="ARBA00023136"/>
    </source>
</evidence>
<evidence type="ECO:0000256" key="4">
    <source>
        <dbReference type="ARBA" id="ARBA00022801"/>
    </source>
</evidence>
<comment type="subcellular location">
    <subcellularLocation>
        <location evidence="1">Membrane</location>
        <topology evidence="1">Multi-pass membrane protein</topology>
    </subcellularLocation>
</comment>
<evidence type="ECO:0000256" key="3">
    <source>
        <dbReference type="ARBA" id="ARBA00022692"/>
    </source>
</evidence>
<protein>
    <recommendedName>
        <fullName evidence="8">Peptidase S54 rhomboid domain-containing protein</fullName>
    </recommendedName>
</protein>
<sequence>MVHAVAALRAAMASTHTLRVMAPKHGLHILPLPAGARGAMMSTATRRGMGIIHSRVPNALQPAQSRTSTKASGAMRMQVQRFQRQQQYHGRGGQFEISGDKLVWSLIAINAGVTFLWQTADTPAKRHRMVAFFTTSASHLHNGLYHTLLTSVFSHADIGHLLTNMVGLFFFGREICYVLGPKRFLGLYLGSGILSSWAAVQEQKMAHRRATLNLGASGAVNSITAISVLLFPHSTFLIFGVLPMPAWLAGSMFIGKDFYSWITNQRDGIGHFAHLSGAFCGAAYYFYLRKSLLATLHGQRVPLSRWRLDTPLHPSTHQRVHSSGSGVHLARQSSTTAGRSYYGGSVNWKTTAGRFIYGMIGANLVVAGLWNWETEDDQKDLFMLRFFSTSPLHLANHDYCSLITSRFSHVRLDQLAVNMFGLYVFGRELGFLLGPKRVLTLYAGTSVVSSLISIIYQEVEETTTISVGADGPVTALAMLTLTLVPHTQARFFRNHLSIPMWLVGGLFLYRDELMDALMRVVDPSYQDHDSHHHHHHHEADDDEAVPMSTGIDEETALAEQERLANVVGAFCGVFYYLHLSRVLPGIRLR</sequence>
<dbReference type="EMBL" id="DAKRPA010000014">
    <property type="protein sequence ID" value="DBA03882.1"/>
    <property type="molecule type" value="Genomic_DNA"/>
</dbReference>
<dbReference type="InterPro" id="IPR022764">
    <property type="entry name" value="Peptidase_S54_rhomboid_dom"/>
</dbReference>
<keyword evidence="4" id="KW-0378">Hydrolase</keyword>
<dbReference type="GO" id="GO:0016020">
    <property type="term" value="C:membrane"/>
    <property type="evidence" value="ECO:0007669"/>
    <property type="project" value="UniProtKB-SubCell"/>
</dbReference>
<evidence type="ECO:0000259" key="8">
    <source>
        <dbReference type="Pfam" id="PF01694"/>
    </source>
</evidence>
<dbReference type="Proteomes" id="UP001146120">
    <property type="component" value="Unassembled WGS sequence"/>
</dbReference>
<proteinExistence type="inferred from homology"/>
<name>A0AAV2ZF90_9STRA</name>
<organism evidence="9 10">
    <name type="scientific">Lagenidium giganteum</name>
    <dbReference type="NCBI Taxonomy" id="4803"/>
    <lineage>
        <taxon>Eukaryota</taxon>
        <taxon>Sar</taxon>
        <taxon>Stramenopiles</taxon>
        <taxon>Oomycota</taxon>
        <taxon>Peronosporomycetes</taxon>
        <taxon>Pythiales</taxon>
        <taxon>Pythiaceae</taxon>
    </lineage>
</organism>
<reference evidence="9" key="2">
    <citation type="journal article" date="2023" name="Microbiol Resour">
        <title>Decontamination and Annotation of the Draft Genome Sequence of the Oomycete Lagenidium giganteum ARSEF 373.</title>
        <authorList>
            <person name="Morgan W.R."/>
            <person name="Tartar A."/>
        </authorList>
    </citation>
    <scope>NUCLEOTIDE SEQUENCE</scope>
    <source>
        <strain evidence="9">ARSEF 373</strain>
    </source>
</reference>
<dbReference type="AlphaFoldDB" id="A0AAV2ZF90"/>
<feature type="transmembrane region" description="Helical" evidence="7">
    <location>
        <begin position="268"/>
        <end position="287"/>
    </location>
</feature>
<evidence type="ECO:0000256" key="1">
    <source>
        <dbReference type="ARBA" id="ARBA00004141"/>
    </source>
</evidence>
<dbReference type="GO" id="GO:0004252">
    <property type="term" value="F:serine-type endopeptidase activity"/>
    <property type="evidence" value="ECO:0007669"/>
    <property type="project" value="InterPro"/>
</dbReference>
<evidence type="ECO:0000256" key="5">
    <source>
        <dbReference type="ARBA" id="ARBA00022989"/>
    </source>
</evidence>
<dbReference type="SUPFAM" id="SSF144091">
    <property type="entry name" value="Rhomboid-like"/>
    <property type="match status" value="2"/>
</dbReference>
<dbReference type="PANTHER" id="PTHR43731">
    <property type="entry name" value="RHOMBOID PROTEASE"/>
    <property type="match status" value="1"/>
</dbReference>
<dbReference type="Pfam" id="PF01694">
    <property type="entry name" value="Rhomboid"/>
    <property type="match status" value="2"/>
</dbReference>
<dbReference type="PANTHER" id="PTHR43731:SF14">
    <property type="entry name" value="PRESENILIN-ASSOCIATED RHOMBOID-LIKE PROTEIN, MITOCHONDRIAL"/>
    <property type="match status" value="1"/>
</dbReference>
<reference evidence="9" key="1">
    <citation type="submission" date="2022-11" db="EMBL/GenBank/DDBJ databases">
        <authorList>
            <person name="Morgan W.R."/>
            <person name="Tartar A."/>
        </authorList>
    </citation>
    <scope>NUCLEOTIDE SEQUENCE</scope>
    <source>
        <strain evidence="9">ARSEF 373</strain>
    </source>
</reference>
<gene>
    <name evidence="9" type="ORF">N0F65_004572</name>
</gene>
<keyword evidence="10" id="KW-1185">Reference proteome</keyword>
<accession>A0AAV2ZF90</accession>
<keyword evidence="5 7" id="KW-1133">Transmembrane helix</keyword>
<keyword evidence="3 7" id="KW-0812">Transmembrane</keyword>
<feature type="domain" description="Peptidase S54 rhomboid" evidence="8">
    <location>
        <begin position="145"/>
        <end position="290"/>
    </location>
</feature>
<evidence type="ECO:0000256" key="2">
    <source>
        <dbReference type="ARBA" id="ARBA00009045"/>
    </source>
</evidence>
<evidence type="ECO:0000256" key="7">
    <source>
        <dbReference type="SAM" id="Phobius"/>
    </source>
</evidence>
<dbReference type="Gene3D" id="1.20.1540.10">
    <property type="entry name" value="Rhomboid-like"/>
    <property type="match status" value="2"/>
</dbReference>
<feature type="domain" description="Peptidase S54 rhomboid" evidence="8">
    <location>
        <begin position="398"/>
        <end position="505"/>
    </location>
</feature>
<feature type="transmembrane region" description="Helical" evidence="7">
    <location>
        <begin position="212"/>
        <end position="231"/>
    </location>
</feature>